<feature type="transmembrane region" description="Helical" evidence="1">
    <location>
        <begin position="21"/>
        <end position="43"/>
    </location>
</feature>
<reference evidence="2" key="1">
    <citation type="journal article" date="2015" name="Nature">
        <title>Complex archaea that bridge the gap between prokaryotes and eukaryotes.</title>
        <authorList>
            <person name="Spang A."/>
            <person name="Saw J.H."/>
            <person name="Jorgensen S.L."/>
            <person name="Zaremba-Niedzwiedzka K."/>
            <person name="Martijn J."/>
            <person name="Lind A.E."/>
            <person name="van Eijk R."/>
            <person name="Schleper C."/>
            <person name="Guy L."/>
            <person name="Ettema T.J."/>
        </authorList>
    </citation>
    <scope>NUCLEOTIDE SEQUENCE</scope>
</reference>
<dbReference type="InterPro" id="IPR052894">
    <property type="entry name" value="AsmA-related"/>
</dbReference>
<gene>
    <name evidence="2" type="ORF">LCGC14_2506620</name>
</gene>
<comment type="caution">
    <text evidence="2">The sequence shown here is derived from an EMBL/GenBank/DDBJ whole genome shotgun (WGS) entry which is preliminary data.</text>
</comment>
<protein>
    <recommendedName>
        <fullName evidence="3">AsmA domain-containing protein</fullName>
    </recommendedName>
</protein>
<keyword evidence="1" id="KW-0812">Transmembrane</keyword>
<sequence length="284" mass="30762">MFAKPQSGSRVPRRRRPWWHWPARLAAVLAVGAVLAYATLPWWTPKRWLARRIAGALSGQLQRTVTVGRLDLSWAEGVRIVDLRIADDPAFGGGDMVSVGQLRFELAPLKMLLGGSDGQAQLSWAELTNVRVRLVIDQNGQANLAPLQRLAAGPPPSRLVVRRAAVTVQLPRQDGRLLLNVSDLQYRAGRLSRVGRITMSAALAQDGADAPVTLIASTGRPSPVATCSFRFSGVDLAQLGLPALLRLPLKHLKGRGSGQLDCRVDSEGVVDGLEFVLRVDDLDA</sequence>
<feature type="non-terminal residue" evidence="2">
    <location>
        <position position="284"/>
    </location>
</feature>
<dbReference type="PANTHER" id="PTHR30441">
    <property type="entry name" value="DUF748 DOMAIN-CONTAINING PROTEIN"/>
    <property type="match status" value="1"/>
</dbReference>
<dbReference type="AlphaFoldDB" id="A0A0F9B132"/>
<evidence type="ECO:0000256" key="1">
    <source>
        <dbReference type="SAM" id="Phobius"/>
    </source>
</evidence>
<evidence type="ECO:0000313" key="2">
    <source>
        <dbReference type="EMBL" id="KKL15335.1"/>
    </source>
</evidence>
<keyword evidence="1" id="KW-0472">Membrane</keyword>
<dbReference type="EMBL" id="LAZR01040098">
    <property type="protein sequence ID" value="KKL15335.1"/>
    <property type="molecule type" value="Genomic_DNA"/>
</dbReference>
<dbReference type="GO" id="GO:0005886">
    <property type="term" value="C:plasma membrane"/>
    <property type="evidence" value="ECO:0007669"/>
    <property type="project" value="TreeGrafter"/>
</dbReference>
<accession>A0A0F9B132</accession>
<dbReference type="PANTHER" id="PTHR30441:SF8">
    <property type="entry name" value="DUF748 DOMAIN-CONTAINING PROTEIN"/>
    <property type="match status" value="1"/>
</dbReference>
<organism evidence="2">
    <name type="scientific">marine sediment metagenome</name>
    <dbReference type="NCBI Taxonomy" id="412755"/>
    <lineage>
        <taxon>unclassified sequences</taxon>
        <taxon>metagenomes</taxon>
        <taxon>ecological metagenomes</taxon>
    </lineage>
</organism>
<proteinExistence type="predicted"/>
<dbReference type="GO" id="GO:0090313">
    <property type="term" value="P:regulation of protein targeting to membrane"/>
    <property type="evidence" value="ECO:0007669"/>
    <property type="project" value="TreeGrafter"/>
</dbReference>
<name>A0A0F9B132_9ZZZZ</name>
<evidence type="ECO:0008006" key="3">
    <source>
        <dbReference type="Google" id="ProtNLM"/>
    </source>
</evidence>
<keyword evidence="1" id="KW-1133">Transmembrane helix</keyword>